<dbReference type="PANTHER" id="PTHR46289:SF17">
    <property type="entry name" value="HAT C-TERMINAL DIMERISATION DOMAIN-CONTAINING PROTEIN"/>
    <property type="match status" value="1"/>
</dbReference>
<proteinExistence type="predicted"/>
<gene>
    <name evidence="1" type="ORF">MEDL_61399</name>
</gene>
<evidence type="ECO:0000313" key="2">
    <source>
        <dbReference type="Proteomes" id="UP000683360"/>
    </source>
</evidence>
<organism evidence="1 2">
    <name type="scientific">Mytilus edulis</name>
    <name type="common">Blue mussel</name>
    <dbReference type="NCBI Taxonomy" id="6550"/>
    <lineage>
        <taxon>Eukaryota</taxon>
        <taxon>Metazoa</taxon>
        <taxon>Spiralia</taxon>
        <taxon>Lophotrochozoa</taxon>
        <taxon>Mollusca</taxon>
        <taxon>Bivalvia</taxon>
        <taxon>Autobranchia</taxon>
        <taxon>Pteriomorphia</taxon>
        <taxon>Mytilida</taxon>
        <taxon>Mytiloidea</taxon>
        <taxon>Mytilidae</taxon>
        <taxon>Mytilinae</taxon>
        <taxon>Mytilus</taxon>
    </lineage>
</organism>
<sequence>MYEALVACLEAIIYNEGCLWDRKAIADAHGLLSKITDSTTIMCFHAVHNFFGCVRGVSSKVQGSYLDIIEGYKIIGAIKQIIEETRKNEQEFALVYSKTSGMAVKAGLDELTMPCRDATTKREKHVYAVELSNASSTYTLGLQELDDGRDETYAKSTDDMIYVINDVYC</sequence>
<reference evidence="1" key="1">
    <citation type="submission" date="2021-03" db="EMBL/GenBank/DDBJ databases">
        <authorList>
            <person name="Bekaert M."/>
        </authorList>
    </citation>
    <scope>NUCLEOTIDE SEQUENCE</scope>
</reference>
<comment type="caution">
    <text evidence="1">The sequence shown here is derived from an EMBL/GenBank/DDBJ whole genome shotgun (WGS) entry which is preliminary data.</text>
</comment>
<evidence type="ECO:0000313" key="1">
    <source>
        <dbReference type="EMBL" id="CAG2249635.1"/>
    </source>
</evidence>
<keyword evidence="2" id="KW-1185">Reference proteome</keyword>
<accession>A0A8S3V6F8</accession>
<dbReference type="EMBL" id="CAJPWZ010002975">
    <property type="protein sequence ID" value="CAG2249635.1"/>
    <property type="molecule type" value="Genomic_DNA"/>
</dbReference>
<dbReference type="AlphaFoldDB" id="A0A8S3V6F8"/>
<name>A0A8S3V6F8_MYTED</name>
<dbReference type="InterPro" id="IPR052958">
    <property type="entry name" value="IFN-induced_PKR_regulator"/>
</dbReference>
<protein>
    <submittedName>
        <fullName evidence="1">Uncharacterized protein</fullName>
    </submittedName>
</protein>
<dbReference type="PANTHER" id="PTHR46289">
    <property type="entry name" value="52 KDA REPRESSOR OF THE INHIBITOR OF THE PROTEIN KINASE-LIKE PROTEIN-RELATED"/>
    <property type="match status" value="1"/>
</dbReference>
<dbReference type="Proteomes" id="UP000683360">
    <property type="component" value="Unassembled WGS sequence"/>
</dbReference>